<dbReference type="Proteomes" id="UP000683925">
    <property type="component" value="Unassembled WGS sequence"/>
</dbReference>
<keyword evidence="2" id="KW-1185">Reference proteome</keyword>
<comment type="caution">
    <text evidence="1">The sequence shown here is derived from an EMBL/GenBank/DDBJ whole genome shotgun (WGS) entry which is preliminary data.</text>
</comment>
<dbReference type="EMBL" id="CAJJDP010000081">
    <property type="protein sequence ID" value="CAD8183971.1"/>
    <property type="molecule type" value="Genomic_DNA"/>
</dbReference>
<accession>A0A8S1W400</accession>
<reference evidence="1" key="1">
    <citation type="submission" date="2021-01" db="EMBL/GenBank/DDBJ databases">
        <authorList>
            <consortium name="Genoscope - CEA"/>
            <person name="William W."/>
        </authorList>
    </citation>
    <scope>NUCLEOTIDE SEQUENCE</scope>
</reference>
<dbReference type="OrthoDB" id="306797at2759"/>
<name>A0A8S1W400_PAROT</name>
<dbReference type="AlphaFoldDB" id="A0A8S1W400"/>
<evidence type="ECO:0000313" key="2">
    <source>
        <dbReference type="Proteomes" id="UP000683925"/>
    </source>
</evidence>
<evidence type="ECO:0000313" key="1">
    <source>
        <dbReference type="EMBL" id="CAD8183971.1"/>
    </source>
</evidence>
<sequence length="111" mass="12699">MNNSEQKLKTGFNIVANMKTYFQNNIGQLIQSFEEDPQLEMSSNSDYVLIPDLKCMVFNLVDLQRNEFDQQSFNPSIYTPSSTDASSNKFSEILQSQGYESISSNSIEEEF</sequence>
<dbReference type="OMA" id="CMVFNLV"/>
<protein>
    <submittedName>
        <fullName evidence="1">Uncharacterized protein</fullName>
    </submittedName>
</protein>
<organism evidence="1 2">
    <name type="scientific">Paramecium octaurelia</name>
    <dbReference type="NCBI Taxonomy" id="43137"/>
    <lineage>
        <taxon>Eukaryota</taxon>
        <taxon>Sar</taxon>
        <taxon>Alveolata</taxon>
        <taxon>Ciliophora</taxon>
        <taxon>Intramacronucleata</taxon>
        <taxon>Oligohymenophorea</taxon>
        <taxon>Peniculida</taxon>
        <taxon>Parameciidae</taxon>
        <taxon>Paramecium</taxon>
    </lineage>
</organism>
<proteinExistence type="predicted"/>
<gene>
    <name evidence="1" type="ORF">POCTA_138.1.T0820077</name>
</gene>